<feature type="region of interest" description="Disordered" evidence="1">
    <location>
        <begin position="48"/>
        <end position="103"/>
    </location>
</feature>
<name>A0A9Q0D7K5_9TELE</name>
<comment type="caution">
    <text evidence="2">The sequence shown here is derived from an EMBL/GenBank/DDBJ whole genome shotgun (WGS) entry which is preliminary data.</text>
</comment>
<protein>
    <submittedName>
        <fullName evidence="2">Uncharacterized protein</fullName>
    </submittedName>
</protein>
<dbReference type="AlphaFoldDB" id="A0A9Q0D7K5"/>
<accession>A0A9Q0D7K5</accession>
<sequence length="103" mass="11075">MTRRRQEEQSLTKPPSASFWHKCQRLCENCRHGNSSSITYGCARCVPETRRHGGPKGSTGAAVGRRSRSPGFSGALQLESVPDPSSASLPGSLFGLKYGPKAL</sequence>
<dbReference type="Proteomes" id="UP001148018">
    <property type="component" value="Unassembled WGS sequence"/>
</dbReference>
<proteinExistence type="predicted"/>
<evidence type="ECO:0000313" key="3">
    <source>
        <dbReference type="Proteomes" id="UP001148018"/>
    </source>
</evidence>
<keyword evidence="3" id="KW-1185">Reference proteome</keyword>
<evidence type="ECO:0000313" key="2">
    <source>
        <dbReference type="EMBL" id="KAJ3583418.1"/>
    </source>
</evidence>
<dbReference type="EMBL" id="JANIIK010000355">
    <property type="protein sequence ID" value="KAJ3583418.1"/>
    <property type="molecule type" value="Genomic_DNA"/>
</dbReference>
<reference evidence="2" key="1">
    <citation type="submission" date="2022-07" db="EMBL/GenBank/DDBJ databases">
        <title>Chromosome-level genome of Muraenolepis orangiensis.</title>
        <authorList>
            <person name="Kim J."/>
        </authorList>
    </citation>
    <scope>NUCLEOTIDE SEQUENCE</scope>
    <source>
        <strain evidence="2">KU_S4_2022</strain>
        <tissue evidence="2">Muscle</tissue>
    </source>
</reference>
<gene>
    <name evidence="2" type="ORF">NHX12_017399</name>
</gene>
<evidence type="ECO:0000256" key="1">
    <source>
        <dbReference type="SAM" id="MobiDB-lite"/>
    </source>
</evidence>
<organism evidence="2 3">
    <name type="scientific">Muraenolepis orangiensis</name>
    <name type="common">Patagonian moray cod</name>
    <dbReference type="NCBI Taxonomy" id="630683"/>
    <lineage>
        <taxon>Eukaryota</taxon>
        <taxon>Metazoa</taxon>
        <taxon>Chordata</taxon>
        <taxon>Craniata</taxon>
        <taxon>Vertebrata</taxon>
        <taxon>Euteleostomi</taxon>
        <taxon>Actinopterygii</taxon>
        <taxon>Neopterygii</taxon>
        <taxon>Teleostei</taxon>
        <taxon>Neoteleostei</taxon>
        <taxon>Acanthomorphata</taxon>
        <taxon>Zeiogadaria</taxon>
        <taxon>Gadariae</taxon>
        <taxon>Gadiformes</taxon>
        <taxon>Muraenolepidoidei</taxon>
        <taxon>Muraenolepididae</taxon>
        <taxon>Muraenolepis</taxon>
    </lineage>
</organism>